<evidence type="ECO:0000313" key="1">
    <source>
        <dbReference type="EMBL" id="KWV41820.1"/>
    </source>
</evidence>
<dbReference type="OrthoDB" id="8457093at2"/>
<reference evidence="1 2" key="1">
    <citation type="submission" date="2015-11" db="EMBL/GenBank/DDBJ databases">
        <title>Draft Genome Sequence of the Strain BR 10423 (Rhizobium sp.) isolated from nodules of Mimosa pudica.</title>
        <authorList>
            <person name="Barauna A.C."/>
            <person name="Zilli J.E."/>
            <person name="Simoes-Araujo J.L."/>
            <person name="Reis V.M."/>
            <person name="James E.K."/>
            <person name="Reis F.B.Jr."/>
            <person name="Rouws L.F."/>
            <person name="Passos S.R."/>
            <person name="Gois S.R."/>
        </authorList>
    </citation>
    <scope>NUCLEOTIDE SEQUENCE [LARGE SCALE GENOMIC DNA]</scope>
    <source>
        <strain evidence="1 2">BR10423</strain>
    </source>
</reference>
<proteinExistence type="predicted"/>
<gene>
    <name evidence="1" type="ORF">AS026_21805</name>
</gene>
<keyword evidence="2" id="KW-1185">Reference proteome</keyword>
<accession>A0A109J3U3</accession>
<dbReference type="RefSeq" id="WP_062374994.1">
    <property type="nucleotide sequence ID" value="NZ_LNCD01000138.1"/>
</dbReference>
<dbReference type="Proteomes" id="UP000068164">
    <property type="component" value="Unassembled WGS sequence"/>
</dbReference>
<dbReference type="AlphaFoldDB" id="A0A109J3U3"/>
<protein>
    <submittedName>
        <fullName evidence="1">Uncharacterized protein</fullName>
    </submittedName>
</protein>
<dbReference type="EMBL" id="LNCD01000138">
    <property type="protein sequence ID" value="KWV41820.1"/>
    <property type="molecule type" value="Genomic_DNA"/>
</dbReference>
<comment type="caution">
    <text evidence="1">The sequence shown here is derived from an EMBL/GenBank/DDBJ whole genome shotgun (WGS) entry which is preliminary data.</text>
</comment>
<name>A0A109J3U3_9HYPH</name>
<sequence length="79" mass="8899">MTNFIEQQIEELRAELRNAGWAAGRRQIVAELEIARAELAVAMAEQLDIVQVEPPPLGRSLSSRVRPGAHLLRLSFHRD</sequence>
<organism evidence="1 2">
    <name type="scientific">Rhizobium altiplani</name>
    <dbReference type="NCBI Taxonomy" id="1864509"/>
    <lineage>
        <taxon>Bacteria</taxon>
        <taxon>Pseudomonadati</taxon>
        <taxon>Pseudomonadota</taxon>
        <taxon>Alphaproteobacteria</taxon>
        <taxon>Hyphomicrobiales</taxon>
        <taxon>Rhizobiaceae</taxon>
        <taxon>Rhizobium/Agrobacterium group</taxon>
        <taxon>Rhizobium</taxon>
    </lineage>
</organism>
<evidence type="ECO:0000313" key="2">
    <source>
        <dbReference type="Proteomes" id="UP000068164"/>
    </source>
</evidence>